<evidence type="ECO:0000259" key="8">
    <source>
        <dbReference type="Pfam" id="PF20772"/>
    </source>
</evidence>
<dbReference type="Pfam" id="PF01709">
    <property type="entry name" value="Transcrip_reg"/>
    <property type="match status" value="1"/>
</dbReference>
<dbReference type="AlphaFoldDB" id="A0A4R7KAY1"/>
<gene>
    <name evidence="9" type="ORF">EDD71_13414</name>
</gene>
<organism evidence="9 10">
    <name type="scientific">Fonticella tunisiensis</name>
    <dbReference type="NCBI Taxonomy" id="1096341"/>
    <lineage>
        <taxon>Bacteria</taxon>
        <taxon>Bacillati</taxon>
        <taxon>Bacillota</taxon>
        <taxon>Clostridia</taxon>
        <taxon>Eubacteriales</taxon>
        <taxon>Clostridiaceae</taxon>
        <taxon>Fonticella</taxon>
    </lineage>
</organism>
<evidence type="ECO:0000256" key="5">
    <source>
        <dbReference type="ARBA" id="ARBA00023163"/>
    </source>
</evidence>
<feature type="domain" description="TACO1/YebC-like N-terminal" evidence="8">
    <location>
        <begin position="5"/>
        <end position="76"/>
    </location>
</feature>
<keyword evidence="2 6" id="KW-0963">Cytoplasm</keyword>
<dbReference type="Pfam" id="PF20772">
    <property type="entry name" value="TACO1_YebC_N"/>
    <property type="match status" value="1"/>
</dbReference>
<keyword evidence="3 6" id="KW-0805">Transcription regulation</keyword>
<proteinExistence type="inferred from homology"/>
<dbReference type="InterPro" id="IPR017856">
    <property type="entry name" value="Integrase-like_N"/>
</dbReference>
<dbReference type="GO" id="GO:0003677">
    <property type="term" value="F:DNA binding"/>
    <property type="evidence" value="ECO:0007669"/>
    <property type="project" value="UniProtKB-UniRule"/>
</dbReference>
<dbReference type="Proteomes" id="UP000295325">
    <property type="component" value="Unassembled WGS sequence"/>
</dbReference>
<dbReference type="FunFam" id="3.30.70.980:FF:000002">
    <property type="entry name" value="Probable transcriptional regulatory protein YebC"/>
    <property type="match status" value="1"/>
</dbReference>
<dbReference type="InterPro" id="IPR026564">
    <property type="entry name" value="Transcrip_reg_TACO1-like_dom3"/>
</dbReference>
<evidence type="ECO:0000259" key="7">
    <source>
        <dbReference type="Pfam" id="PF01709"/>
    </source>
</evidence>
<dbReference type="InterPro" id="IPR002876">
    <property type="entry name" value="Transcrip_reg_TACO1-like"/>
</dbReference>
<dbReference type="Gene3D" id="3.30.70.980">
    <property type="match status" value="2"/>
</dbReference>
<dbReference type="FunFam" id="1.10.10.200:FF:000002">
    <property type="entry name" value="Probable transcriptional regulatory protein CLM62_37755"/>
    <property type="match status" value="1"/>
</dbReference>
<protein>
    <recommendedName>
        <fullName evidence="6">Probable transcriptional regulatory protein EDD71_13414</fullName>
    </recommendedName>
</protein>
<dbReference type="EMBL" id="SOAZ01000034">
    <property type="protein sequence ID" value="TDT47628.1"/>
    <property type="molecule type" value="Genomic_DNA"/>
</dbReference>
<evidence type="ECO:0000313" key="10">
    <source>
        <dbReference type="Proteomes" id="UP000295325"/>
    </source>
</evidence>
<dbReference type="InterPro" id="IPR048300">
    <property type="entry name" value="TACO1_YebC-like_2nd/3rd_dom"/>
</dbReference>
<evidence type="ECO:0000256" key="6">
    <source>
        <dbReference type="HAMAP-Rule" id="MF_00693"/>
    </source>
</evidence>
<dbReference type="InterPro" id="IPR029072">
    <property type="entry name" value="YebC-like"/>
</dbReference>
<dbReference type="PANTHER" id="PTHR12532:SF6">
    <property type="entry name" value="TRANSCRIPTIONAL REGULATORY PROTEIN YEBC-RELATED"/>
    <property type="match status" value="1"/>
</dbReference>
<name>A0A4R7KAY1_9CLOT</name>
<dbReference type="InterPro" id="IPR049083">
    <property type="entry name" value="TACO1_YebC_N"/>
</dbReference>
<evidence type="ECO:0000256" key="1">
    <source>
        <dbReference type="ARBA" id="ARBA00008724"/>
    </source>
</evidence>
<keyword evidence="5 6" id="KW-0804">Transcription</keyword>
<comment type="caution">
    <text evidence="9">The sequence shown here is derived from an EMBL/GenBank/DDBJ whole genome shotgun (WGS) entry which is preliminary data.</text>
</comment>
<dbReference type="NCBIfam" id="TIGR01033">
    <property type="entry name" value="YebC/PmpR family DNA-binding transcriptional regulator"/>
    <property type="match status" value="1"/>
</dbReference>
<evidence type="ECO:0000313" key="9">
    <source>
        <dbReference type="EMBL" id="TDT47628.1"/>
    </source>
</evidence>
<dbReference type="OrthoDB" id="9781053at2"/>
<sequence>MSGHSKWANIKHKKGKQDALRGKIFTKIGKEIAVAVKEGGSNPDANSRLRDAIAKAKANNMPSENIQRAIKRAAGELGSVNYEEIIYEGYGPSGVAVIVQALTDNRNRTAGDVRHIFDKYGGNVGTPGCVSFMFEKKGLLVIEKSDSIDEDELMMMALDAGAEDFESDDDVYEITTSPEDFSAVREALEANGIEFASAEVTMIPGTTVSLDEETAAKFEKLIDALEDNDDVQNVYHNAEFPEGWGEE</sequence>
<dbReference type="NCBIfam" id="NF001030">
    <property type="entry name" value="PRK00110.1"/>
    <property type="match status" value="1"/>
</dbReference>
<evidence type="ECO:0000256" key="3">
    <source>
        <dbReference type="ARBA" id="ARBA00023015"/>
    </source>
</evidence>
<reference evidence="9 10" key="1">
    <citation type="submission" date="2019-03" db="EMBL/GenBank/DDBJ databases">
        <title>Genomic Encyclopedia of Type Strains, Phase IV (KMG-IV): sequencing the most valuable type-strain genomes for metagenomic binning, comparative biology and taxonomic classification.</title>
        <authorList>
            <person name="Goeker M."/>
        </authorList>
    </citation>
    <scope>NUCLEOTIDE SEQUENCE [LARGE SCALE GENOMIC DNA]</scope>
    <source>
        <strain evidence="9 10">DSM 24455</strain>
    </source>
</reference>
<evidence type="ECO:0000256" key="2">
    <source>
        <dbReference type="ARBA" id="ARBA00022490"/>
    </source>
</evidence>
<feature type="domain" description="TACO1/YebC-like second and third" evidence="7">
    <location>
        <begin position="82"/>
        <end position="238"/>
    </location>
</feature>
<keyword evidence="10" id="KW-1185">Reference proteome</keyword>
<dbReference type="RefSeq" id="WP_133629322.1">
    <property type="nucleotide sequence ID" value="NZ_SOAZ01000034.1"/>
</dbReference>
<dbReference type="NCBIfam" id="NF009044">
    <property type="entry name" value="PRK12378.1"/>
    <property type="match status" value="1"/>
</dbReference>
<evidence type="ECO:0000256" key="4">
    <source>
        <dbReference type="ARBA" id="ARBA00023125"/>
    </source>
</evidence>
<dbReference type="PANTHER" id="PTHR12532">
    <property type="entry name" value="TRANSLATIONAL ACTIVATOR OF CYTOCHROME C OXIDASE 1"/>
    <property type="match status" value="1"/>
</dbReference>
<dbReference type="Gene3D" id="1.10.10.200">
    <property type="match status" value="1"/>
</dbReference>
<dbReference type="HAMAP" id="MF_00693">
    <property type="entry name" value="Transcrip_reg_TACO1"/>
    <property type="match status" value="1"/>
</dbReference>
<dbReference type="SUPFAM" id="SSF75625">
    <property type="entry name" value="YebC-like"/>
    <property type="match status" value="1"/>
</dbReference>
<comment type="subcellular location">
    <subcellularLocation>
        <location evidence="6">Cytoplasm</location>
    </subcellularLocation>
</comment>
<accession>A0A4R7KAY1</accession>
<keyword evidence="4 6" id="KW-0238">DNA-binding</keyword>
<comment type="similarity">
    <text evidence="1 6">Belongs to the TACO1 family.</text>
</comment>
<dbReference type="GO" id="GO:0006355">
    <property type="term" value="P:regulation of DNA-templated transcription"/>
    <property type="evidence" value="ECO:0007669"/>
    <property type="project" value="UniProtKB-UniRule"/>
</dbReference>
<dbReference type="GO" id="GO:0005829">
    <property type="term" value="C:cytosol"/>
    <property type="evidence" value="ECO:0007669"/>
    <property type="project" value="TreeGrafter"/>
</dbReference>